<organism evidence="1 2">
    <name type="scientific">Thermoleptolyngbya sichuanensis A183</name>
    <dbReference type="NCBI Taxonomy" id="2737172"/>
    <lineage>
        <taxon>Bacteria</taxon>
        <taxon>Bacillati</taxon>
        <taxon>Cyanobacteriota</taxon>
        <taxon>Cyanophyceae</taxon>
        <taxon>Oculatellales</taxon>
        <taxon>Oculatellaceae</taxon>
        <taxon>Thermoleptolyngbya</taxon>
        <taxon>Thermoleptolyngbya sichuanensis</taxon>
    </lineage>
</organism>
<dbReference type="AlphaFoldDB" id="A0A6M8BIY1"/>
<sequence length="51" mass="5566">MQNESPIILAPLPGLGKSRQSWAKPAEFLARLRAIAAMMEQSVSQLRATLS</sequence>
<protein>
    <submittedName>
        <fullName evidence="1">Uncharacterized protein</fullName>
    </submittedName>
</protein>
<accession>A0A6M8BIY1</accession>
<dbReference type="RefSeq" id="WP_172356406.1">
    <property type="nucleotide sequence ID" value="NZ_CP053661.1"/>
</dbReference>
<evidence type="ECO:0000313" key="2">
    <source>
        <dbReference type="Proteomes" id="UP000505210"/>
    </source>
</evidence>
<proteinExistence type="predicted"/>
<dbReference type="Proteomes" id="UP000505210">
    <property type="component" value="Chromosome"/>
</dbReference>
<name>A0A6M8BIY1_9CYAN</name>
<keyword evidence="2" id="KW-1185">Reference proteome</keyword>
<reference evidence="1 2" key="1">
    <citation type="submission" date="2020-05" db="EMBL/GenBank/DDBJ databases">
        <title>Complete genome sequence of of a novel Thermoleptolyngbya strain isolated from hot springs of Ganzi, Sichuan China.</title>
        <authorList>
            <person name="Tang J."/>
            <person name="Daroch M."/>
            <person name="Li L."/>
            <person name="Waleron K."/>
            <person name="Waleron M."/>
            <person name="Waleron M."/>
        </authorList>
    </citation>
    <scope>NUCLEOTIDE SEQUENCE [LARGE SCALE GENOMIC DNA]</scope>
    <source>
        <strain evidence="1 2">PKUAC-SCTA183</strain>
    </source>
</reference>
<gene>
    <name evidence="1" type="ORF">HPC62_13260</name>
</gene>
<evidence type="ECO:0000313" key="1">
    <source>
        <dbReference type="EMBL" id="QKD83033.1"/>
    </source>
</evidence>
<dbReference type="KEGG" id="theu:HPC62_13260"/>
<dbReference type="EMBL" id="CP053661">
    <property type="protein sequence ID" value="QKD83033.1"/>
    <property type="molecule type" value="Genomic_DNA"/>
</dbReference>